<reference evidence="4" key="1">
    <citation type="journal article" date="2024" name="IScience">
        <title>Strigolactones Initiate the Formation of Haustorium-like Structures in Castilleja.</title>
        <authorList>
            <person name="Buerger M."/>
            <person name="Peterson D."/>
            <person name="Chory J."/>
        </authorList>
    </citation>
    <scope>NUCLEOTIDE SEQUENCE [LARGE SCALE GENOMIC DNA]</scope>
</reference>
<accession>A0ABD3CJC0</accession>
<evidence type="ECO:0000256" key="1">
    <source>
        <dbReference type="SAM" id="MobiDB-lite"/>
    </source>
</evidence>
<feature type="domain" description="Brf1 TBP-binding" evidence="2">
    <location>
        <begin position="84"/>
        <end position="158"/>
    </location>
</feature>
<feature type="compositionally biased region" description="Acidic residues" evidence="1">
    <location>
        <begin position="199"/>
        <end position="209"/>
    </location>
</feature>
<dbReference type="AlphaFoldDB" id="A0ABD3CJC0"/>
<comment type="caution">
    <text evidence="3">The sequence shown here is derived from an EMBL/GenBank/DDBJ whole genome shotgun (WGS) entry which is preliminary data.</text>
</comment>
<name>A0ABD3CJC0_9LAMI</name>
<proteinExistence type="predicted"/>
<evidence type="ECO:0000313" key="4">
    <source>
        <dbReference type="Proteomes" id="UP001632038"/>
    </source>
</evidence>
<dbReference type="EMBL" id="JAVIJP010000032">
    <property type="protein sequence ID" value="KAL3630020.1"/>
    <property type="molecule type" value="Genomic_DNA"/>
</dbReference>
<feature type="region of interest" description="Disordered" evidence="1">
    <location>
        <begin position="1"/>
        <end position="29"/>
    </location>
</feature>
<dbReference type="InterPro" id="IPR011665">
    <property type="entry name" value="BRF1_TBP-bd_dom"/>
</dbReference>
<protein>
    <recommendedName>
        <fullName evidence="2">Brf1 TBP-binding domain-containing protein</fullName>
    </recommendedName>
</protein>
<dbReference type="Gene3D" id="1.20.5.650">
    <property type="entry name" value="Single helix bin"/>
    <property type="match status" value="1"/>
</dbReference>
<organism evidence="3 4">
    <name type="scientific">Castilleja foliolosa</name>
    <dbReference type="NCBI Taxonomy" id="1961234"/>
    <lineage>
        <taxon>Eukaryota</taxon>
        <taxon>Viridiplantae</taxon>
        <taxon>Streptophyta</taxon>
        <taxon>Embryophyta</taxon>
        <taxon>Tracheophyta</taxon>
        <taxon>Spermatophyta</taxon>
        <taxon>Magnoliopsida</taxon>
        <taxon>eudicotyledons</taxon>
        <taxon>Gunneridae</taxon>
        <taxon>Pentapetalae</taxon>
        <taxon>asterids</taxon>
        <taxon>lamiids</taxon>
        <taxon>Lamiales</taxon>
        <taxon>Orobanchaceae</taxon>
        <taxon>Pedicularideae</taxon>
        <taxon>Castillejinae</taxon>
        <taxon>Castilleja</taxon>
    </lineage>
</organism>
<keyword evidence="4" id="KW-1185">Reference proteome</keyword>
<evidence type="ECO:0000313" key="3">
    <source>
        <dbReference type="EMBL" id="KAL3630020.1"/>
    </source>
</evidence>
<evidence type="ECO:0000259" key="2">
    <source>
        <dbReference type="Pfam" id="PF07741"/>
    </source>
</evidence>
<feature type="region of interest" description="Disordered" evidence="1">
    <location>
        <begin position="176"/>
        <end position="212"/>
    </location>
</feature>
<dbReference type="Pfam" id="PF07741">
    <property type="entry name" value="BRF1"/>
    <property type="match status" value="1"/>
</dbReference>
<gene>
    <name evidence="3" type="ORF">CASFOL_023004</name>
</gene>
<sequence length="237" mass="26965">MAITQISNANSKQQVEEENEPSCVEGADNCGPSELTRLKKMGCDSNLCSDEGPSTGIFQGKNHGRVKTCKLSKKRKKDNQDSLSDIDDSEVVGYLNDKEVINYKRILWEAMNRNYTEAKKHKRTTETKKRALIKKAAKPTEKVEFQKRSSKINYDALKLLDDESIQVSETAQVVGADSSYAHRTEDSPYGNISSHVSDDDCYNEDDISYGEDNGKFDYRDGCYEYEDEHYNDENFDF</sequence>
<dbReference type="Proteomes" id="UP001632038">
    <property type="component" value="Unassembled WGS sequence"/>
</dbReference>
<feature type="compositionally biased region" description="Polar residues" evidence="1">
    <location>
        <begin position="1"/>
        <end position="13"/>
    </location>
</feature>